<gene>
    <name evidence="2" type="ORF">GSI_04644</name>
</gene>
<sequence>MAGAWVAKHDLHMSFHEAVLALLTERLQIHPLRSSASPVTQTSQLLRIPMVGIQVDSLPFPGLASSLPIADRANLVGLNDNEVRAWSAAKADEYRRFALALLSIYNAVAPIHRLPVEILSNIFERCWTGRNSLRIGHVCRRWRSVLLRTTQFWADAVAHEQFAPSRHSVGYLGATLERSAPRNVELSCSRFWGGFSRSVVSHSGRTMSLAVTVGDGSQLVALWNCLTSGMHQLQTLAVTFDLDADPDHRSWTSDPRVEPLSAAAVPRLTRVTAPAVLLPSLSVPSLQHITLENLYGRYSPEGRLASYEGLCEALAVCAASLETLVLLDVGPRAYHSPSGSPTTTSSSTILLPALRHLRIADTTRRCALLLARLAFPDTTHINCVNVDNGALCATLPASSACIDARLSATDRVAIRSTADATSVHCLAGPDGRELLCVGLAGVRRGLRPDDLVQLFRQGARVTHLTVAGLDGRDVLGVEFRAFPRLVRLDVSGEMAGYILQNLARRDSDGDAGDLDRDRGQANVVCPGLETLAVDFHFALGAVKGDLGTSLRHGDVSVVEADLRRRCADLGRVLSQRAQMGGSNVRRLEFGCTEQGWPVGSLTNERKCTPALQVGPSGSNSNWASWRPIVKPLEKLVDGPVVFTGYHFFPASDQRKVQHGAATSTY</sequence>
<proteinExistence type="predicted"/>
<evidence type="ECO:0000259" key="1">
    <source>
        <dbReference type="PROSITE" id="PS50181"/>
    </source>
</evidence>
<dbReference type="InterPro" id="IPR036047">
    <property type="entry name" value="F-box-like_dom_sf"/>
</dbReference>
<feature type="domain" description="F-box" evidence="1">
    <location>
        <begin position="108"/>
        <end position="156"/>
    </location>
</feature>
<evidence type="ECO:0000313" key="3">
    <source>
        <dbReference type="Proteomes" id="UP000230002"/>
    </source>
</evidence>
<reference evidence="2 3" key="1">
    <citation type="journal article" date="2015" name="Sci. Rep.">
        <title>Chromosome-level genome map provides insights into diverse defense mechanisms in the medicinal fungus Ganoderma sinense.</title>
        <authorList>
            <person name="Zhu Y."/>
            <person name="Xu J."/>
            <person name="Sun C."/>
            <person name="Zhou S."/>
            <person name="Xu H."/>
            <person name="Nelson D.R."/>
            <person name="Qian J."/>
            <person name="Song J."/>
            <person name="Luo H."/>
            <person name="Xiang L."/>
            <person name="Li Y."/>
            <person name="Xu Z."/>
            <person name="Ji A."/>
            <person name="Wang L."/>
            <person name="Lu S."/>
            <person name="Hayward A."/>
            <person name="Sun W."/>
            <person name="Li X."/>
            <person name="Schwartz D.C."/>
            <person name="Wang Y."/>
            <person name="Chen S."/>
        </authorList>
    </citation>
    <scope>NUCLEOTIDE SEQUENCE [LARGE SCALE GENOMIC DNA]</scope>
    <source>
        <strain evidence="2 3">ZZ0214-1</strain>
    </source>
</reference>
<dbReference type="SUPFAM" id="SSF81383">
    <property type="entry name" value="F-box domain"/>
    <property type="match status" value="1"/>
</dbReference>
<dbReference type="AlphaFoldDB" id="A0A2G8SHE2"/>
<protein>
    <recommendedName>
        <fullName evidence="1">F-box domain-containing protein</fullName>
    </recommendedName>
</protein>
<evidence type="ECO:0000313" key="2">
    <source>
        <dbReference type="EMBL" id="PIL33194.1"/>
    </source>
</evidence>
<keyword evidence="3" id="KW-1185">Reference proteome</keyword>
<dbReference type="SMART" id="SM00256">
    <property type="entry name" value="FBOX"/>
    <property type="match status" value="1"/>
</dbReference>
<dbReference type="OrthoDB" id="2751071at2759"/>
<dbReference type="Gene3D" id="1.20.1280.50">
    <property type="match status" value="1"/>
</dbReference>
<organism evidence="2 3">
    <name type="scientific">Ganoderma sinense ZZ0214-1</name>
    <dbReference type="NCBI Taxonomy" id="1077348"/>
    <lineage>
        <taxon>Eukaryota</taxon>
        <taxon>Fungi</taxon>
        <taxon>Dikarya</taxon>
        <taxon>Basidiomycota</taxon>
        <taxon>Agaricomycotina</taxon>
        <taxon>Agaricomycetes</taxon>
        <taxon>Polyporales</taxon>
        <taxon>Polyporaceae</taxon>
        <taxon>Ganoderma</taxon>
    </lineage>
</organism>
<dbReference type="InterPro" id="IPR001810">
    <property type="entry name" value="F-box_dom"/>
</dbReference>
<dbReference type="EMBL" id="AYKW01000008">
    <property type="protein sequence ID" value="PIL33194.1"/>
    <property type="molecule type" value="Genomic_DNA"/>
</dbReference>
<dbReference type="Proteomes" id="UP000230002">
    <property type="component" value="Unassembled WGS sequence"/>
</dbReference>
<dbReference type="PROSITE" id="PS50181">
    <property type="entry name" value="FBOX"/>
    <property type="match status" value="1"/>
</dbReference>
<dbReference type="Pfam" id="PF12937">
    <property type="entry name" value="F-box-like"/>
    <property type="match status" value="1"/>
</dbReference>
<accession>A0A2G8SHE2</accession>
<name>A0A2G8SHE2_9APHY</name>
<comment type="caution">
    <text evidence="2">The sequence shown here is derived from an EMBL/GenBank/DDBJ whole genome shotgun (WGS) entry which is preliminary data.</text>
</comment>